<feature type="compositionally biased region" description="Low complexity" evidence="1">
    <location>
        <begin position="189"/>
        <end position="214"/>
    </location>
</feature>
<name>A0A511YTI2_9CELL</name>
<feature type="compositionally biased region" description="Basic and acidic residues" evidence="1">
    <location>
        <begin position="1"/>
        <end position="24"/>
    </location>
</feature>
<feature type="compositionally biased region" description="Low complexity" evidence="1">
    <location>
        <begin position="227"/>
        <end position="239"/>
    </location>
</feature>
<dbReference type="RefSeq" id="WP_146818944.1">
    <property type="nucleotide sequence ID" value="NZ_BJYK01000001.1"/>
</dbReference>
<protein>
    <submittedName>
        <fullName evidence="3">Uncharacterized protein</fullName>
    </submittedName>
</protein>
<sequence>MSEQTHPEWGERRRRREEERRHVTGEQPAATPYGATAPEPPLSRRELRERAAAEAARAAESLARTTTPEPAPAPAPRPAPAPMSAPTPAPTPMAAPVSMPAPAPAPAPAPRPAVAPEPGARPLSRRELRERVAAVRHPEAEAAVSPPAVPSSPLPRTAPAPSPTPAPAAASGPRPAEPVVVPQMEPERPAVAPPSAALSPQARAAAIRAQAARAQAEREEAARQGIERAQSARGAAQRAMPEQTASSWGQRPQTPAAPESPRPTAPESSSPVRRVVLPPSGAPAAEQPYQATAGRYDTAPVTPARPAVPVYQAPAQPVAAPGERSFGAAQATPYQPQPQAQPQPQPYGAAQPAQARPAPYQPEQVAPALRPYAPRVGQPETAAGNGWQPEQPAAAGWPAEARTYPVPAVVPPAVATTGPSAVAPSGFEPVGFGGRDRTGVADASRAAFVPADIRPVVGQSFGTMQAAPAARFGAAAAPSVAATAPGATEPTDTSDAAMPRWGSVGSGQGWTPTPTSAPVAPSRAVPEDVEDEPDDEAAEPPRHPYTWLHMIVLVLVAFVLGMLIFVVLLRDSGAEGTQGAGVVGEGVTWSHVATTGEVGL</sequence>
<feature type="region of interest" description="Disordered" evidence="1">
    <location>
        <begin position="483"/>
        <end position="542"/>
    </location>
</feature>
<feature type="compositionally biased region" description="Basic and acidic residues" evidence="1">
    <location>
        <begin position="124"/>
        <end position="140"/>
    </location>
</feature>
<evidence type="ECO:0000313" key="4">
    <source>
        <dbReference type="Proteomes" id="UP000321484"/>
    </source>
</evidence>
<feature type="compositionally biased region" description="Acidic residues" evidence="1">
    <location>
        <begin position="527"/>
        <end position="538"/>
    </location>
</feature>
<organism evidence="3 4">
    <name type="scientific">Actinotalea fermentans</name>
    <dbReference type="NCBI Taxonomy" id="43671"/>
    <lineage>
        <taxon>Bacteria</taxon>
        <taxon>Bacillati</taxon>
        <taxon>Actinomycetota</taxon>
        <taxon>Actinomycetes</taxon>
        <taxon>Micrococcales</taxon>
        <taxon>Cellulomonadaceae</taxon>
        <taxon>Actinotalea</taxon>
    </lineage>
</organism>
<evidence type="ECO:0000256" key="2">
    <source>
        <dbReference type="SAM" id="Phobius"/>
    </source>
</evidence>
<reference evidence="3 4" key="1">
    <citation type="submission" date="2019-07" db="EMBL/GenBank/DDBJ databases">
        <title>Whole genome shotgun sequence of Actinotalea fermentans NBRC 105374.</title>
        <authorList>
            <person name="Hosoyama A."/>
            <person name="Uohara A."/>
            <person name="Ohji S."/>
            <person name="Ichikawa N."/>
        </authorList>
    </citation>
    <scope>NUCLEOTIDE SEQUENCE [LARGE SCALE GENOMIC DNA]</scope>
    <source>
        <strain evidence="3 4">NBRC 105374</strain>
    </source>
</reference>
<evidence type="ECO:0000313" key="3">
    <source>
        <dbReference type="EMBL" id="GEN78508.1"/>
    </source>
</evidence>
<dbReference type="OrthoDB" id="5150430at2"/>
<gene>
    <name evidence="3" type="ORF">AFE02nite_02420</name>
</gene>
<feature type="transmembrane region" description="Helical" evidence="2">
    <location>
        <begin position="547"/>
        <end position="569"/>
    </location>
</feature>
<evidence type="ECO:0000256" key="1">
    <source>
        <dbReference type="SAM" id="MobiDB-lite"/>
    </source>
</evidence>
<keyword evidence="2" id="KW-1133">Transmembrane helix</keyword>
<keyword evidence="2" id="KW-0812">Transmembrane</keyword>
<feature type="compositionally biased region" description="Pro residues" evidence="1">
    <location>
        <begin position="335"/>
        <end position="345"/>
    </location>
</feature>
<accession>A0A511YTI2</accession>
<feature type="compositionally biased region" description="Pro residues" evidence="1">
    <location>
        <begin position="69"/>
        <end position="115"/>
    </location>
</feature>
<keyword evidence="2" id="KW-0472">Membrane</keyword>
<feature type="compositionally biased region" description="Low complexity" evidence="1">
    <location>
        <begin position="167"/>
        <end position="178"/>
    </location>
</feature>
<feature type="compositionally biased region" description="Polar residues" evidence="1">
    <location>
        <begin position="243"/>
        <end position="253"/>
    </location>
</feature>
<feature type="compositionally biased region" description="Basic and acidic residues" evidence="1">
    <location>
        <begin position="215"/>
        <end position="226"/>
    </location>
</feature>
<feature type="compositionally biased region" description="Low complexity" evidence="1">
    <location>
        <begin position="511"/>
        <end position="524"/>
    </location>
</feature>
<feature type="compositionally biased region" description="Pro residues" evidence="1">
    <location>
        <begin position="147"/>
        <end position="166"/>
    </location>
</feature>
<feature type="compositionally biased region" description="Basic and acidic residues" evidence="1">
    <location>
        <begin position="42"/>
        <end position="52"/>
    </location>
</feature>
<dbReference type="EMBL" id="BJYK01000001">
    <property type="protein sequence ID" value="GEN78508.1"/>
    <property type="molecule type" value="Genomic_DNA"/>
</dbReference>
<feature type="compositionally biased region" description="Low complexity" evidence="1">
    <location>
        <begin position="53"/>
        <end position="68"/>
    </location>
</feature>
<feature type="region of interest" description="Disordered" evidence="1">
    <location>
        <begin position="1"/>
        <end position="361"/>
    </location>
</feature>
<feature type="region of interest" description="Disordered" evidence="1">
    <location>
        <begin position="374"/>
        <end position="396"/>
    </location>
</feature>
<feature type="compositionally biased region" description="Low complexity" evidence="1">
    <location>
        <begin position="346"/>
        <end position="361"/>
    </location>
</feature>
<dbReference type="AlphaFoldDB" id="A0A511YTI2"/>
<dbReference type="Proteomes" id="UP000321484">
    <property type="component" value="Unassembled WGS sequence"/>
</dbReference>
<keyword evidence="4" id="KW-1185">Reference proteome</keyword>
<comment type="caution">
    <text evidence="3">The sequence shown here is derived from an EMBL/GenBank/DDBJ whole genome shotgun (WGS) entry which is preliminary data.</text>
</comment>
<feature type="compositionally biased region" description="Low complexity" evidence="1">
    <location>
        <begin position="298"/>
        <end position="321"/>
    </location>
</feature>
<proteinExistence type="predicted"/>